<dbReference type="AlphaFoldDB" id="A0A0R3NCN6"/>
<sequence>MPRITSRSWTAEQIKLLCALVDSGVSAVRASVVLKRPRLAVQNKARELGRPFADSRQVRAMRLAREADARR</sequence>
<accession>A0A0R3NCN6</accession>
<evidence type="ECO:0000313" key="2">
    <source>
        <dbReference type="Proteomes" id="UP000052023"/>
    </source>
</evidence>
<dbReference type="Proteomes" id="UP000052023">
    <property type="component" value="Unassembled WGS sequence"/>
</dbReference>
<gene>
    <name evidence="1" type="ORF">CQ13_04535</name>
</gene>
<reference evidence="1 2" key="1">
    <citation type="submission" date="2014-03" db="EMBL/GenBank/DDBJ databases">
        <title>Bradyrhizobium valentinum sp. nov., isolated from effective nodules of Lupinus mariae-josephae, a lupine endemic of basic-lime soils in Eastern Spain.</title>
        <authorList>
            <person name="Duran D."/>
            <person name="Rey L."/>
            <person name="Navarro A."/>
            <person name="Busquets A."/>
            <person name="Imperial J."/>
            <person name="Ruiz-Argueso T."/>
        </authorList>
    </citation>
    <scope>NUCLEOTIDE SEQUENCE [LARGE SCALE GENOMIC DNA]</scope>
    <source>
        <strain evidence="1 2">Ro19</strain>
    </source>
</reference>
<comment type="caution">
    <text evidence="1">The sequence shown here is derived from an EMBL/GenBank/DDBJ whole genome shotgun (WGS) entry which is preliminary data.</text>
</comment>
<name>A0A0R3NCN6_9BRAD</name>
<evidence type="ECO:0000313" key="1">
    <source>
        <dbReference type="EMBL" id="KRR27651.1"/>
    </source>
</evidence>
<keyword evidence="2" id="KW-1185">Reference proteome</keyword>
<proteinExistence type="predicted"/>
<protein>
    <recommendedName>
        <fullName evidence="3">GcrA cell cycle regulator</fullName>
    </recommendedName>
</protein>
<dbReference type="EMBL" id="LLYA01000112">
    <property type="protein sequence ID" value="KRR27651.1"/>
    <property type="molecule type" value="Genomic_DNA"/>
</dbReference>
<organism evidence="1 2">
    <name type="scientific">Bradyrhizobium retamae</name>
    <dbReference type="NCBI Taxonomy" id="1300035"/>
    <lineage>
        <taxon>Bacteria</taxon>
        <taxon>Pseudomonadati</taxon>
        <taxon>Pseudomonadota</taxon>
        <taxon>Alphaproteobacteria</taxon>
        <taxon>Hyphomicrobiales</taxon>
        <taxon>Nitrobacteraceae</taxon>
        <taxon>Bradyrhizobium</taxon>
    </lineage>
</organism>
<evidence type="ECO:0008006" key="3">
    <source>
        <dbReference type="Google" id="ProtNLM"/>
    </source>
</evidence>